<evidence type="ECO:0000313" key="7">
    <source>
        <dbReference type="EMBL" id="UYV65611.1"/>
    </source>
</evidence>
<dbReference type="SUPFAM" id="SSF88723">
    <property type="entry name" value="PIN domain-like"/>
    <property type="match status" value="1"/>
</dbReference>
<dbReference type="InterPro" id="IPR002716">
    <property type="entry name" value="PIN_dom"/>
</dbReference>
<dbReference type="CDD" id="cd09864">
    <property type="entry name" value="PIN_Fcf1-like"/>
    <property type="match status" value="1"/>
</dbReference>
<accession>A0ABY6KBL2</accession>
<dbReference type="Pfam" id="PF04900">
    <property type="entry name" value="Fcf1"/>
    <property type="match status" value="1"/>
</dbReference>
<proteinExistence type="inferred from homology"/>
<dbReference type="EMBL" id="CP092865">
    <property type="protein sequence ID" value="UYV65611.1"/>
    <property type="molecule type" value="Genomic_DNA"/>
</dbReference>
<keyword evidence="3" id="KW-0698">rRNA processing</keyword>
<comment type="similarity">
    <text evidence="5">Belongs to the UTP23/FCF1 family. FCF1 subfamily.</text>
</comment>
<comment type="subcellular location">
    <subcellularLocation>
        <location evidence="1">Nucleus</location>
        <location evidence="1">Nucleolus</location>
    </subcellularLocation>
</comment>
<protein>
    <submittedName>
        <fullName evidence="7">FCF1</fullName>
    </submittedName>
</protein>
<dbReference type="Gene3D" id="3.40.50.1010">
    <property type="entry name" value="5'-nuclease"/>
    <property type="match status" value="1"/>
</dbReference>
<dbReference type="SMART" id="SM00670">
    <property type="entry name" value="PINc"/>
    <property type="match status" value="1"/>
</dbReference>
<keyword evidence="8" id="KW-1185">Reference proteome</keyword>
<evidence type="ECO:0000256" key="4">
    <source>
        <dbReference type="ARBA" id="ARBA00023242"/>
    </source>
</evidence>
<evidence type="ECO:0000256" key="5">
    <source>
        <dbReference type="ARBA" id="ARBA00024026"/>
    </source>
</evidence>
<evidence type="ECO:0000259" key="6">
    <source>
        <dbReference type="SMART" id="SM00670"/>
    </source>
</evidence>
<dbReference type="PANTHER" id="PTHR12416">
    <property type="entry name" value="RRNA-PROCESSING PROTEIN UTP23 HOMOLOG"/>
    <property type="match status" value="1"/>
</dbReference>
<feature type="domain" description="PIN" evidence="6">
    <location>
        <begin position="23"/>
        <end position="122"/>
    </location>
</feature>
<dbReference type="InterPro" id="IPR037503">
    <property type="entry name" value="Fcf1_PIN"/>
</dbReference>
<reference evidence="7 8" key="1">
    <citation type="submission" date="2022-01" db="EMBL/GenBank/DDBJ databases">
        <title>A chromosomal length assembly of Cordylochernes scorpioides.</title>
        <authorList>
            <person name="Zeh D."/>
            <person name="Zeh J."/>
        </authorList>
    </citation>
    <scope>NUCLEOTIDE SEQUENCE [LARGE SCALE GENOMIC DNA]</scope>
    <source>
        <strain evidence="7">IN4F17</strain>
        <tissue evidence="7">Whole Body</tissue>
    </source>
</reference>
<name>A0ABY6KBL2_9ARAC</name>
<sequence length="150" mass="16986">MCVSSKNNACMFNNYNMAIQAPYHVVMDTNFVNFSVKNKLDIVESMMDCMAAVCTAYVTDCVVGELEKLGSKFRVALKTIQDPRIKRLRCDHKGTYADDCLVNLVNNNKCYIIGTCDKELKRRIRNVEGIPIMSIRQHRSVVQVVGVVRS</sequence>
<gene>
    <name evidence="7" type="ORF">LAZ67_3004849</name>
</gene>
<evidence type="ECO:0000256" key="2">
    <source>
        <dbReference type="ARBA" id="ARBA00022517"/>
    </source>
</evidence>
<dbReference type="InterPro" id="IPR029060">
    <property type="entry name" value="PIN-like_dom_sf"/>
</dbReference>
<evidence type="ECO:0000256" key="1">
    <source>
        <dbReference type="ARBA" id="ARBA00004604"/>
    </source>
</evidence>
<evidence type="ECO:0000256" key="3">
    <source>
        <dbReference type="ARBA" id="ARBA00022552"/>
    </source>
</evidence>
<dbReference type="InterPro" id="IPR006984">
    <property type="entry name" value="Fcf1/UTP23"/>
</dbReference>
<dbReference type="Proteomes" id="UP001235939">
    <property type="component" value="Chromosome 03"/>
</dbReference>
<organism evidence="7 8">
    <name type="scientific">Cordylochernes scorpioides</name>
    <dbReference type="NCBI Taxonomy" id="51811"/>
    <lineage>
        <taxon>Eukaryota</taxon>
        <taxon>Metazoa</taxon>
        <taxon>Ecdysozoa</taxon>
        <taxon>Arthropoda</taxon>
        <taxon>Chelicerata</taxon>
        <taxon>Arachnida</taxon>
        <taxon>Pseudoscorpiones</taxon>
        <taxon>Cheliferoidea</taxon>
        <taxon>Chernetidae</taxon>
        <taxon>Cordylochernes</taxon>
    </lineage>
</organism>
<keyword evidence="4" id="KW-0539">Nucleus</keyword>
<keyword evidence="2" id="KW-0690">Ribosome biogenesis</keyword>
<evidence type="ECO:0000313" key="8">
    <source>
        <dbReference type="Proteomes" id="UP001235939"/>
    </source>
</evidence>